<keyword evidence="2" id="KW-1185">Reference proteome</keyword>
<evidence type="ECO:0000313" key="2">
    <source>
        <dbReference type="Proteomes" id="UP001519064"/>
    </source>
</evidence>
<dbReference type="Pfam" id="PF19690">
    <property type="entry name" value="DUF6191"/>
    <property type="match status" value="1"/>
</dbReference>
<gene>
    <name evidence="1" type="ORF">ITI46_05415</name>
</gene>
<name>A0ABS3X6X8_9ACTN</name>
<dbReference type="Proteomes" id="UP001519064">
    <property type="component" value="Unassembled WGS sequence"/>
</dbReference>
<organism evidence="1 2">
    <name type="scientific">Streptomyces oryzae</name>
    <dbReference type="NCBI Taxonomy" id="1434886"/>
    <lineage>
        <taxon>Bacteria</taxon>
        <taxon>Bacillati</taxon>
        <taxon>Actinomycetota</taxon>
        <taxon>Actinomycetes</taxon>
        <taxon>Kitasatosporales</taxon>
        <taxon>Streptomycetaceae</taxon>
        <taxon>Streptomyces</taxon>
    </lineage>
</organism>
<dbReference type="EMBL" id="JADKMA010000016">
    <property type="protein sequence ID" value="MBO8191132.1"/>
    <property type="molecule type" value="Genomic_DNA"/>
</dbReference>
<reference evidence="1 2" key="1">
    <citation type="submission" date="2020-11" db="EMBL/GenBank/DDBJ databases">
        <title>Streptomyces spirodelae sp. nov., isolated from duckweed.</title>
        <authorList>
            <person name="Saimee Y."/>
            <person name="Duangmal K."/>
        </authorList>
    </citation>
    <scope>NUCLEOTIDE SEQUENCE [LARGE SCALE GENOMIC DNA]</scope>
    <source>
        <strain evidence="1 2">S16-07</strain>
    </source>
</reference>
<evidence type="ECO:0000313" key="1">
    <source>
        <dbReference type="EMBL" id="MBO8191132.1"/>
    </source>
</evidence>
<accession>A0ABS3X6X8</accession>
<protein>
    <submittedName>
        <fullName evidence="1">Uncharacterized protein</fullName>
    </submittedName>
</protein>
<dbReference type="RefSeq" id="WP_209238228.1">
    <property type="nucleotide sequence ID" value="NZ_JADKMA010000016.1"/>
</dbReference>
<proteinExistence type="predicted"/>
<dbReference type="InterPro" id="IPR045684">
    <property type="entry name" value="DUF6191"/>
</dbReference>
<comment type="caution">
    <text evidence="1">The sequence shown here is derived from an EMBL/GenBank/DDBJ whole genome shotgun (WGS) entry which is preliminary data.</text>
</comment>
<sequence length="113" mass="12459">MMMVGLLAMTVLVLVPFTLASIRHVLVRVGHPKWLCRLLRARTPQSGVGAGAAVTDELHAFLNANKRVQLERRQEELVLRDDTLDGAPPQMGIDLDAGTAVVRRRPLKDRLTG</sequence>